<reference evidence="3" key="1">
    <citation type="submission" date="2021-01" db="UniProtKB">
        <authorList>
            <consortium name="EnsemblMetazoa"/>
        </authorList>
    </citation>
    <scope>IDENTIFICATION</scope>
</reference>
<feature type="domain" description="DUF4550" evidence="2">
    <location>
        <begin position="43"/>
        <end position="137"/>
    </location>
</feature>
<feature type="compositionally biased region" description="Basic and acidic residues" evidence="1">
    <location>
        <begin position="261"/>
        <end position="273"/>
    </location>
</feature>
<dbReference type="PANTHER" id="PTHR33667:SF7">
    <property type="entry name" value="RIKEN CDNA 1810020O05 GENE"/>
    <property type="match status" value="1"/>
</dbReference>
<dbReference type="PANTHER" id="PTHR33667">
    <property type="entry name" value="SI:DKEY-57N24.6"/>
    <property type="match status" value="1"/>
</dbReference>
<name>A0A7M5X2P0_9CNID</name>
<feature type="region of interest" description="Disordered" evidence="1">
    <location>
        <begin position="261"/>
        <end position="312"/>
    </location>
</feature>
<keyword evidence="4" id="KW-1185">Reference proteome</keyword>
<dbReference type="Proteomes" id="UP000594262">
    <property type="component" value="Unplaced"/>
</dbReference>
<sequence>MKQKKVKEEGEHEVCITVTIAKASITDQLPEGKKSESAPQVQNYLHCQYKLLPDDKDFIKNDIVTFGMAAKMYGDNDSKVLRTWNDGDKTWVAWTSNVKVRITQDVLLKMFQHKFELKLWDTKDKVSAKARFDRPKAFRLPQTKTQDEVDLESLKSKLNNDKGIIHLGAGSSSLLDPNRVEKKANKKVSFVGNYHTNEPEQQSSHQFISTTDSKVDVKVRLNHANQPEFKNLIDLASTGENPLAVDTEEIDRINKGNEEYKEKISTKTEREDNTLAVPSANRKSSRSSTRNTNSRKSLRHGASSALRKMASSKQDHINQNGLACIAVPLSSLFTNCLSISNTLEEPISSLEEVIVILSLDKPLLSDYQRFKLNPMVLTVKSANLMPKNGLSYDELRHHCHPAYVKYKFYGTVEHRSFAKEHSRNIKFNDSNVILLGTLDKNHLFEYLRGPPLKIEVHDRDVKETPKKKSSVFGSKPEDENIFNTAYAGGTLLGLTNQAKTDNNTYGVAEFDLSELLNGERILHHTSPIRACKQSHDILNNKASTVPVGDYLESGSELKIKVELVRSLTEQYYATDTRDNPTSLMSSTSVNQPTHGEQQQLLSSTTVDSKGNLETITSSQEVNLKQQTNDQPSCPYGRIVYIFDYKNKDFLGKILGLTTEINAKSLDFWTYPKHVIEAALSTYKLSESQQNDRTLDIITGCQIIDGEYHIFVLEGLAHQGVKRLWDELEHPKLDGGGFFRVLYNSDMTFANRLYISLDVDLARIRLHQPISNIVKQPLLYVRDMLPSNCFQAVTRLHQLSQSVSLQSVIRNDVLPTVPMIVSLGREFGVPLTRNDLHETTSLLAPTEAGTKNVDNMHQTQVSEMSVKDQQKTRRPIDMTNKAYDELMEARMNGQTLPIDYINANIKSLIALSRARTRVVTPKISFEDGSAVHNYSTQTLNTSAMAMEQLRAKLAQDPGSRYTYCHDYNSATVDPVNVTQNKKMAALEAKEKWKTSNGFVFPGMKTAKESNQHPQQLDEARLVELQKPWRENVAHANILKPTVDRILFKWIDRDQDFNNWSKPLDFFGGDIVAPDTIHAAGETLRAEQSEHQRAEVEKWEKKLVVSDPVFRTHRCLVATEMKTKGRDASNQIDRKEGILKDKPIKTSLGRNTLRLAPIPHTACVTICDSDEYNVKDQNVGFHPGDSENMSWTRNQNCIPVRDYDHSHFENTKGQDFRLVHTDREKMNMKIKPLSKEERATHLFL</sequence>
<feature type="compositionally biased region" description="Low complexity" evidence="1">
    <location>
        <begin position="286"/>
        <end position="295"/>
    </location>
</feature>
<evidence type="ECO:0000313" key="3">
    <source>
        <dbReference type="EnsemblMetazoa" id="CLYHEMP016285.1"/>
    </source>
</evidence>
<proteinExistence type="predicted"/>
<dbReference type="AlphaFoldDB" id="A0A7M5X2P0"/>
<dbReference type="OrthoDB" id="188352at2759"/>
<dbReference type="InterPro" id="IPR027876">
    <property type="entry name" value="DUF4550"/>
</dbReference>
<accession>A0A7M5X2P0</accession>
<feature type="region of interest" description="Disordered" evidence="1">
    <location>
        <begin position="575"/>
        <end position="596"/>
    </location>
</feature>
<dbReference type="GeneID" id="136820323"/>
<evidence type="ECO:0000256" key="1">
    <source>
        <dbReference type="SAM" id="MobiDB-lite"/>
    </source>
</evidence>
<evidence type="ECO:0000313" key="4">
    <source>
        <dbReference type="Proteomes" id="UP000594262"/>
    </source>
</evidence>
<evidence type="ECO:0000259" key="2">
    <source>
        <dbReference type="Pfam" id="PF15084"/>
    </source>
</evidence>
<organism evidence="3 4">
    <name type="scientific">Clytia hemisphaerica</name>
    <dbReference type="NCBI Taxonomy" id="252671"/>
    <lineage>
        <taxon>Eukaryota</taxon>
        <taxon>Metazoa</taxon>
        <taxon>Cnidaria</taxon>
        <taxon>Hydrozoa</taxon>
        <taxon>Hydroidolina</taxon>
        <taxon>Leptothecata</taxon>
        <taxon>Obeliida</taxon>
        <taxon>Clytiidae</taxon>
        <taxon>Clytia</taxon>
    </lineage>
</organism>
<dbReference type="EnsemblMetazoa" id="CLYHEMT016285.1">
    <property type="protein sequence ID" value="CLYHEMP016285.1"/>
    <property type="gene ID" value="CLYHEMG016285"/>
</dbReference>
<dbReference type="Pfam" id="PF15084">
    <property type="entry name" value="DUF4550"/>
    <property type="match status" value="1"/>
</dbReference>
<protein>
    <recommendedName>
        <fullName evidence="2">DUF4550 domain-containing protein</fullName>
    </recommendedName>
</protein>
<dbReference type="RefSeq" id="XP_066932620.1">
    <property type="nucleotide sequence ID" value="XM_067076519.1"/>
</dbReference>